<dbReference type="EC" id="1.1.1.18" evidence="4"/>
<gene>
    <name evidence="4" type="primary">idhA</name>
    <name evidence="4" type="ORF">CA12_08000</name>
</gene>
<dbReference type="Gene3D" id="3.40.50.720">
    <property type="entry name" value="NAD(P)-binding Rossmann-like Domain"/>
    <property type="match status" value="1"/>
</dbReference>
<proteinExistence type="predicted"/>
<evidence type="ECO:0000313" key="5">
    <source>
        <dbReference type="Proteomes" id="UP000318741"/>
    </source>
</evidence>
<dbReference type="PROSITE" id="PS51318">
    <property type="entry name" value="TAT"/>
    <property type="match status" value="1"/>
</dbReference>
<dbReference type="InterPro" id="IPR036291">
    <property type="entry name" value="NAD(P)-bd_dom_sf"/>
</dbReference>
<dbReference type="GO" id="GO:0050112">
    <property type="term" value="F:inositol 2-dehydrogenase (NAD+) activity"/>
    <property type="evidence" value="ECO:0007669"/>
    <property type="project" value="UniProtKB-EC"/>
</dbReference>
<dbReference type="InterPro" id="IPR000683">
    <property type="entry name" value="Gfo/Idh/MocA-like_OxRdtase_N"/>
</dbReference>
<dbReference type="RefSeq" id="WP_145357588.1">
    <property type="nucleotide sequence ID" value="NZ_CP036265.1"/>
</dbReference>
<evidence type="ECO:0000313" key="4">
    <source>
        <dbReference type="EMBL" id="QDT14722.1"/>
    </source>
</evidence>
<keyword evidence="4" id="KW-0560">Oxidoreductase</keyword>
<dbReference type="SUPFAM" id="SSF55347">
    <property type="entry name" value="Glyceraldehyde-3-phosphate dehydrogenase-like, C-terminal domain"/>
    <property type="match status" value="1"/>
</dbReference>
<keyword evidence="5" id="KW-1185">Reference proteome</keyword>
<accession>A0A517P5T0</accession>
<dbReference type="PANTHER" id="PTHR43818:SF5">
    <property type="entry name" value="OXIDOREDUCTASE FAMILY PROTEIN"/>
    <property type="match status" value="1"/>
</dbReference>
<dbReference type="EMBL" id="CP036265">
    <property type="protein sequence ID" value="QDT14722.1"/>
    <property type="molecule type" value="Genomic_DNA"/>
</dbReference>
<dbReference type="PANTHER" id="PTHR43818">
    <property type="entry name" value="BCDNA.GH03377"/>
    <property type="match status" value="1"/>
</dbReference>
<sequence>MSDRRTFLSTAAAAGAALGVTPLAGAHVQEGGPLRIGLVGCGGRGTGAAAQALRAEPNAVLVGVADPFQDKIDRCLQGLAVSDVADRVKVTPETAFLGLDGYQKLIAMQPDVILLATPTYYRPEHLEACVDAGIHTFFEKPVAVDAPGVRRVLDTIQKAKETNVGLLGGLCWRYDTRMVDLVKRLQDGAIGDFVALDSIRHSDYERTLPKRDEWSDTEWKLRSWYNLIWLSGDFIVEQFVHDLDMLCWAKGEYPQSCIATGGRINRVGEANGNIYDHFACVYTFGDGVTMHATTRQQPGTPGKYRNLVYGTKGTSDLMKFQITGENEFRNRDRGVTQMHQAEHDVFFAALRKGETPNDVDYMALSTLCGILGRDAAYTGEEISWEQMLTSNKQYGPDTVSSMDQQLEVPPTPVPGKTRFA</sequence>
<protein>
    <submittedName>
        <fullName evidence="4">Inositol 2-dehydrogenase</fullName>
        <ecNumber evidence="4">1.1.1.18</ecNumber>
    </submittedName>
</protein>
<dbReference type="SUPFAM" id="SSF51735">
    <property type="entry name" value="NAD(P)-binding Rossmann-fold domains"/>
    <property type="match status" value="1"/>
</dbReference>
<dbReference type="InterPro" id="IPR055170">
    <property type="entry name" value="GFO_IDH_MocA-like_dom"/>
</dbReference>
<name>A0A517P5T0_9PLAN</name>
<evidence type="ECO:0000259" key="2">
    <source>
        <dbReference type="Pfam" id="PF01408"/>
    </source>
</evidence>
<dbReference type="Pfam" id="PF22725">
    <property type="entry name" value="GFO_IDH_MocA_C3"/>
    <property type="match status" value="1"/>
</dbReference>
<dbReference type="Pfam" id="PF01408">
    <property type="entry name" value="GFO_IDH_MocA"/>
    <property type="match status" value="1"/>
</dbReference>
<feature type="compositionally biased region" description="Polar residues" evidence="1">
    <location>
        <begin position="394"/>
        <end position="404"/>
    </location>
</feature>
<evidence type="ECO:0000259" key="3">
    <source>
        <dbReference type="Pfam" id="PF22725"/>
    </source>
</evidence>
<dbReference type="NCBIfam" id="TIGR01409">
    <property type="entry name" value="TAT_signal_seq"/>
    <property type="match status" value="1"/>
</dbReference>
<dbReference type="InterPro" id="IPR019546">
    <property type="entry name" value="TAT_signal_bac_arc"/>
</dbReference>
<organism evidence="4 5">
    <name type="scientific">Alienimonas californiensis</name>
    <dbReference type="NCBI Taxonomy" id="2527989"/>
    <lineage>
        <taxon>Bacteria</taxon>
        <taxon>Pseudomonadati</taxon>
        <taxon>Planctomycetota</taxon>
        <taxon>Planctomycetia</taxon>
        <taxon>Planctomycetales</taxon>
        <taxon>Planctomycetaceae</taxon>
        <taxon>Alienimonas</taxon>
    </lineage>
</organism>
<dbReference type="OrthoDB" id="253515at2"/>
<feature type="domain" description="GFO/IDH/MocA-like oxidoreductase" evidence="3">
    <location>
        <begin position="183"/>
        <end position="314"/>
    </location>
</feature>
<feature type="region of interest" description="Disordered" evidence="1">
    <location>
        <begin position="394"/>
        <end position="420"/>
    </location>
</feature>
<reference evidence="4 5" key="1">
    <citation type="submission" date="2019-02" db="EMBL/GenBank/DDBJ databases">
        <title>Deep-cultivation of Planctomycetes and their phenomic and genomic characterization uncovers novel biology.</title>
        <authorList>
            <person name="Wiegand S."/>
            <person name="Jogler M."/>
            <person name="Boedeker C."/>
            <person name="Pinto D."/>
            <person name="Vollmers J."/>
            <person name="Rivas-Marin E."/>
            <person name="Kohn T."/>
            <person name="Peeters S.H."/>
            <person name="Heuer A."/>
            <person name="Rast P."/>
            <person name="Oberbeckmann S."/>
            <person name="Bunk B."/>
            <person name="Jeske O."/>
            <person name="Meyerdierks A."/>
            <person name="Storesund J.E."/>
            <person name="Kallscheuer N."/>
            <person name="Luecker S."/>
            <person name="Lage O.M."/>
            <person name="Pohl T."/>
            <person name="Merkel B.J."/>
            <person name="Hornburger P."/>
            <person name="Mueller R.-W."/>
            <person name="Bruemmer F."/>
            <person name="Labrenz M."/>
            <person name="Spormann A.M."/>
            <person name="Op den Camp H."/>
            <person name="Overmann J."/>
            <person name="Amann R."/>
            <person name="Jetten M.S.M."/>
            <person name="Mascher T."/>
            <person name="Medema M.H."/>
            <person name="Devos D.P."/>
            <person name="Kaster A.-K."/>
            <person name="Ovreas L."/>
            <person name="Rohde M."/>
            <person name="Galperin M.Y."/>
            <person name="Jogler C."/>
        </authorList>
    </citation>
    <scope>NUCLEOTIDE SEQUENCE [LARGE SCALE GENOMIC DNA]</scope>
    <source>
        <strain evidence="4 5">CA12</strain>
    </source>
</reference>
<dbReference type="GO" id="GO:0000166">
    <property type="term" value="F:nucleotide binding"/>
    <property type="evidence" value="ECO:0007669"/>
    <property type="project" value="InterPro"/>
</dbReference>
<dbReference type="InterPro" id="IPR006311">
    <property type="entry name" value="TAT_signal"/>
</dbReference>
<feature type="domain" description="Gfo/Idh/MocA-like oxidoreductase N-terminal" evidence="2">
    <location>
        <begin position="34"/>
        <end position="161"/>
    </location>
</feature>
<dbReference type="AlphaFoldDB" id="A0A517P5T0"/>
<dbReference type="InterPro" id="IPR050463">
    <property type="entry name" value="Gfo/Idh/MocA_oxidrdct_glycsds"/>
</dbReference>
<dbReference type="Gene3D" id="3.30.360.10">
    <property type="entry name" value="Dihydrodipicolinate Reductase, domain 2"/>
    <property type="match status" value="1"/>
</dbReference>
<dbReference type="KEGG" id="acaf:CA12_08000"/>
<evidence type="ECO:0000256" key="1">
    <source>
        <dbReference type="SAM" id="MobiDB-lite"/>
    </source>
</evidence>
<dbReference type="Proteomes" id="UP000318741">
    <property type="component" value="Chromosome"/>
</dbReference>